<dbReference type="OrthoDB" id="919555at2"/>
<feature type="chain" id="PRO_5013699623" evidence="4">
    <location>
        <begin position="19"/>
        <end position="673"/>
    </location>
</feature>
<protein>
    <submittedName>
        <fullName evidence="5">Uncharacterized protein</fullName>
    </submittedName>
</protein>
<reference evidence="5 6" key="1">
    <citation type="submission" date="2017-08" db="EMBL/GenBank/DDBJ databases">
        <title>The whole genome shortgun sequences of strain Leeuwenhoekiella nanhaiensis G18 from the South China Sea.</title>
        <authorList>
            <person name="Liu Q."/>
        </authorList>
    </citation>
    <scope>NUCLEOTIDE SEQUENCE [LARGE SCALE GENOMIC DNA]</scope>
    <source>
        <strain evidence="5 6">G18</strain>
    </source>
</reference>
<feature type="signal peptide" evidence="4">
    <location>
        <begin position="1"/>
        <end position="18"/>
    </location>
</feature>
<feature type="repeat" description="TPR" evidence="3">
    <location>
        <begin position="119"/>
        <end position="152"/>
    </location>
</feature>
<proteinExistence type="predicted"/>
<dbReference type="AlphaFoldDB" id="A0A2G1VMW2"/>
<keyword evidence="4" id="KW-0732">Signal</keyword>
<dbReference type="InterPro" id="IPR019734">
    <property type="entry name" value="TPR_rpt"/>
</dbReference>
<dbReference type="Pfam" id="PF14559">
    <property type="entry name" value="TPR_19"/>
    <property type="match status" value="1"/>
</dbReference>
<keyword evidence="1" id="KW-0677">Repeat</keyword>
<keyword evidence="2 3" id="KW-0802">TPR repeat</keyword>
<evidence type="ECO:0000313" key="5">
    <source>
        <dbReference type="EMBL" id="PHQ28116.1"/>
    </source>
</evidence>
<dbReference type="SUPFAM" id="SSF48452">
    <property type="entry name" value="TPR-like"/>
    <property type="match status" value="2"/>
</dbReference>
<dbReference type="InterPro" id="IPR051012">
    <property type="entry name" value="CellSynth/LPSAsmb/PSIAsmb"/>
</dbReference>
<evidence type="ECO:0000256" key="1">
    <source>
        <dbReference type="ARBA" id="ARBA00022737"/>
    </source>
</evidence>
<dbReference type="EMBL" id="NQXA01000019">
    <property type="protein sequence ID" value="PHQ28116.1"/>
    <property type="molecule type" value="Genomic_DNA"/>
</dbReference>
<gene>
    <name evidence="5" type="ORF">CJ305_16425</name>
</gene>
<dbReference type="Proteomes" id="UP000229433">
    <property type="component" value="Unassembled WGS sequence"/>
</dbReference>
<sequence length="673" mass="75060">MKKLILALSMCFANWAFAQEMTTGFNLLENGKYTQAKLFFKEILEDYPTNKTAQLCYGRALGLSGETAKATALFTQMQNEYPGDYEIALNYAESLLWAENFNEAQTVYEDLVKTDSTSFSAVLGYANTLSNLKEYNKALERVNQALSLQPGNANALVSRKYIRLGRANQLSSDGDYRTALALLDENLKDFEGDNLSLQVKANVQIAQKDYDSAFTTYGRLADSVAVLTGQALVAHLDGADQKALALSRKAKNFSPKDSLQSIQASERYVQALIWNQKFKTARHALDSLDQIYGNAPRILALKASLGMYTGTFKTSIAHYQSILEQDSTSFDGNLGIANAYRAQGNLDQAYAFAQKTTEYYAGQKDALGLMQTLSGSLAPQVMPRAAYTRDNGGNRAYAAGLSVLFPVSYRFRTQINYDYRKTSNEDVDAQASNSSFNFGVQYRIHNNTWIEANLGVLNAEADVNSYTDVNGSVLLKARPLPLQYLELGYSRELQNFNATLIDQKIFMNNYKLNYNMGTNVNLGWYTSLIFTPQTDGNQRKLLFTSLYYNFTKAPALKGGINYQYLSFKDQVPALYFSPSSYQAVELFADLNGSIKNWQYTANAAGGYQFVEKDKATTLFRIEAGIIHTLSDRLDAGFYAKYSNVASATAAGFEFTEVGLKMRWQFLAKPVFKL</sequence>
<evidence type="ECO:0000256" key="2">
    <source>
        <dbReference type="ARBA" id="ARBA00022803"/>
    </source>
</evidence>
<dbReference type="InterPro" id="IPR011990">
    <property type="entry name" value="TPR-like_helical_dom_sf"/>
</dbReference>
<dbReference type="SMART" id="SM00028">
    <property type="entry name" value="TPR"/>
    <property type="match status" value="3"/>
</dbReference>
<keyword evidence="6" id="KW-1185">Reference proteome</keyword>
<evidence type="ECO:0000313" key="6">
    <source>
        <dbReference type="Proteomes" id="UP000229433"/>
    </source>
</evidence>
<dbReference type="SUPFAM" id="SSF56935">
    <property type="entry name" value="Porins"/>
    <property type="match status" value="1"/>
</dbReference>
<organism evidence="5 6">
    <name type="scientific">Leeuwenhoekiella nanhaiensis</name>
    <dbReference type="NCBI Taxonomy" id="1655491"/>
    <lineage>
        <taxon>Bacteria</taxon>
        <taxon>Pseudomonadati</taxon>
        <taxon>Bacteroidota</taxon>
        <taxon>Flavobacteriia</taxon>
        <taxon>Flavobacteriales</taxon>
        <taxon>Flavobacteriaceae</taxon>
        <taxon>Leeuwenhoekiella</taxon>
    </lineage>
</organism>
<evidence type="ECO:0000256" key="3">
    <source>
        <dbReference type="PROSITE-ProRule" id="PRU00339"/>
    </source>
</evidence>
<name>A0A2G1VMW2_9FLAO</name>
<accession>A0A2G1VMW2</accession>
<dbReference type="RefSeq" id="WP_099647396.1">
    <property type="nucleotide sequence ID" value="NZ_KZ319300.1"/>
</dbReference>
<evidence type="ECO:0000256" key="4">
    <source>
        <dbReference type="SAM" id="SignalP"/>
    </source>
</evidence>
<dbReference type="Pfam" id="PF13174">
    <property type="entry name" value="TPR_6"/>
    <property type="match status" value="1"/>
</dbReference>
<comment type="caution">
    <text evidence="5">The sequence shown here is derived from an EMBL/GenBank/DDBJ whole genome shotgun (WGS) entry which is preliminary data.</text>
</comment>
<dbReference type="PANTHER" id="PTHR45586">
    <property type="entry name" value="TPR REPEAT-CONTAINING PROTEIN PA4667"/>
    <property type="match status" value="1"/>
</dbReference>
<dbReference type="PANTHER" id="PTHR45586:SF1">
    <property type="entry name" value="LIPOPOLYSACCHARIDE ASSEMBLY PROTEIN B"/>
    <property type="match status" value="1"/>
</dbReference>
<dbReference type="Gene3D" id="1.25.40.10">
    <property type="entry name" value="Tetratricopeptide repeat domain"/>
    <property type="match status" value="2"/>
</dbReference>
<dbReference type="PROSITE" id="PS50005">
    <property type="entry name" value="TPR"/>
    <property type="match status" value="1"/>
</dbReference>